<evidence type="ECO:0000256" key="2">
    <source>
        <dbReference type="ARBA" id="ARBA00023315"/>
    </source>
</evidence>
<evidence type="ECO:0000313" key="4">
    <source>
        <dbReference type="EMBL" id="TDK41162.1"/>
    </source>
</evidence>
<comment type="caution">
    <text evidence="4">The sequence shown here is derived from an EMBL/GenBank/DDBJ whole genome shotgun (WGS) entry which is preliminary data.</text>
</comment>
<dbReference type="PANTHER" id="PTHR43877">
    <property type="entry name" value="AMINOALKYLPHOSPHONATE N-ACETYLTRANSFERASE-RELATED-RELATED"/>
    <property type="match status" value="1"/>
</dbReference>
<sequence length="157" mass="16710">MSAPRIRTARPEDADACARVLTASITALCDADHHGDPAAIARWVANKTPEGVARMIAAGGIRVAELDGRIAAVGEIEKAEGKITLNYVDPARRGRGLSSALLAAMEAELARSGIRTARLTATATARDFYLKHGWQPAGPGRAGRWIVGYPMQKRLDP</sequence>
<keyword evidence="2" id="KW-0012">Acyltransferase</keyword>
<dbReference type="Pfam" id="PF13673">
    <property type="entry name" value="Acetyltransf_10"/>
    <property type="match status" value="1"/>
</dbReference>
<dbReference type="CDD" id="cd04301">
    <property type="entry name" value="NAT_SF"/>
    <property type="match status" value="1"/>
</dbReference>
<dbReference type="SUPFAM" id="SSF55729">
    <property type="entry name" value="Acyl-CoA N-acyltransferases (Nat)"/>
    <property type="match status" value="1"/>
</dbReference>
<dbReference type="EMBL" id="SMUV01000074">
    <property type="protein sequence ID" value="TDK41162.1"/>
    <property type="molecule type" value="Genomic_DNA"/>
</dbReference>
<dbReference type="InterPro" id="IPR050832">
    <property type="entry name" value="Bact_Acetyltransf"/>
</dbReference>
<dbReference type="InterPro" id="IPR016181">
    <property type="entry name" value="Acyl_CoA_acyltransferase"/>
</dbReference>
<organism evidence="4 5">
    <name type="scientific">Antarcticimicrobium luteum</name>
    <dbReference type="NCBI Taxonomy" id="2547397"/>
    <lineage>
        <taxon>Bacteria</taxon>
        <taxon>Pseudomonadati</taxon>
        <taxon>Pseudomonadota</taxon>
        <taxon>Alphaproteobacteria</taxon>
        <taxon>Rhodobacterales</taxon>
        <taxon>Paracoccaceae</taxon>
        <taxon>Antarcticimicrobium</taxon>
    </lineage>
</organism>
<dbReference type="InterPro" id="IPR000182">
    <property type="entry name" value="GNAT_dom"/>
</dbReference>
<gene>
    <name evidence="4" type="ORF">E1832_20940</name>
</gene>
<reference evidence="4 5" key="1">
    <citation type="submission" date="2019-03" db="EMBL/GenBank/DDBJ databases">
        <title>Ruegeria lutea sp. nov., a novel strain, isolated from marine sediment, the Masan Bay, South Korea.</title>
        <authorList>
            <person name="Kim J."/>
            <person name="Kim D.-Y."/>
            <person name="Lee S.-S."/>
        </authorList>
    </citation>
    <scope>NUCLEOTIDE SEQUENCE [LARGE SCALE GENOMIC DNA]</scope>
    <source>
        <strain evidence="4 5">318-1</strain>
    </source>
</reference>
<dbReference type="Gene3D" id="3.40.630.30">
    <property type="match status" value="1"/>
</dbReference>
<dbReference type="PROSITE" id="PS51186">
    <property type="entry name" value="GNAT"/>
    <property type="match status" value="1"/>
</dbReference>
<evidence type="ECO:0000256" key="1">
    <source>
        <dbReference type="ARBA" id="ARBA00022679"/>
    </source>
</evidence>
<keyword evidence="1 4" id="KW-0808">Transferase</keyword>
<protein>
    <submittedName>
        <fullName evidence="4">GNAT family N-acetyltransferase</fullName>
    </submittedName>
</protein>
<dbReference type="OrthoDB" id="9789081at2"/>
<evidence type="ECO:0000259" key="3">
    <source>
        <dbReference type="PROSITE" id="PS51186"/>
    </source>
</evidence>
<dbReference type="AlphaFoldDB" id="A0A4R5UQ66"/>
<evidence type="ECO:0000313" key="5">
    <source>
        <dbReference type="Proteomes" id="UP000295301"/>
    </source>
</evidence>
<dbReference type="RefSeq" id="WP_133361731.1">
    <property type="nucleotide sequence ID" value="NZ_SMUV01000074.1"/>
</dbReference>
<proteinExistence type="predicted"/>
<keyword evidence="5" id="KW-1185">Reference proteome</keyword>
<dbReference type="Proteomes" id="UP000295301">
    <property type="component" value="Unassembled WGS sequence"/>
</dbReference>
<name>A0A4R5UQ66_9RHOB</name>
<feature type="domain" description="N-acetyltransferase" evidence="3">
    <location>
        <begin position="4"/>
        <end position="156"/>
    </location>
</feature>
<accession>A0A4R5UQ66</accession>
<dbReference type="GO" id="GO:0016747">
    <property type="term" value="F:acyltransferase activity, transferring groups other than amino-acyl groups"/>
    <property type="evidence" value="ECO:0007669"/>
    <property type="project" value="InterPro"/>
</dbReference>